<keyword evidence="2" id="KW-1133">Transmembrane helix</keyword>
<evidence type="ECO:0008006" key="5">
    <source>
        <dbReference type="Google" id="ProtNLM"/>
    </source>
</evidence>
<name>A0A7T7CCK9_9BACI</name>
<gene>
    <name evidence="3" type="ORF">HUG15_16730</name>
</gene>
<dbReference type="KEGG" id="scia:HUG15_16730"/>
<dbReference type="Pfam" id="PF26359">
    <property type="entry name" value="YwtC"/>
    <property type="match status" value="1"/>
</dbReference>
<evidence type="ECO:0000313" key="4">
    <source>
        <dbReference type="Proteomes" id="UP000595823"/>
    </source>
</evidence>
<feature type="region of interest" description="Disordered" evidence="1">
    <location>
        <begin position="227"/>
        <end position="246"/>
    </location>
</feature>
<organism evidence="3 4">
    <name type="scientific">Salicibibacter cibarius</name>
    <dbReference type="NCBI Taxonomy" id="2743000"/>
    <lineage>
        <taxon>Bacteria</taxon>
        <taxon>Bacillati</taxon>
        <taxon>Bacillota</taxon>
        <taxon>Bacilli</taxon>
        <taxon>Bacillales</taxon>
        <taxon>Bacillaceae</taxon>
        <taxon>Salicibibacter</taxon>
    </lineage>
</organism>
<dbReference type="Proteomes" id="UP000595823">
    <property type="component" value="Chromosome"/>
</dbReference>
<evidence type="ECO:0000256" key="1">
    <source>
        <dbReference type="SAM" id="MobiDB-lite"/>
    </source>
</evidence>
<dbReference type="InterPro" id="IPR058890">
    <property type="entry name" value="YwtC-like"/>
</dbReference>
<feature type="compositionally biased region" description="Acidic residues" evidence="1">
    <location>
        <begin position="62"/>
        <end position="78"/>
    </location>
</feature>
<keyword evidence="4" id="KW-1185">Reference proteome</keyword>
<reference evidence="3 4" key="1">
    <citation type="submission" date="2020-06" db="EMBL/GenBank/DDBJ databases">
        <title>Genomic analysis of Salicibibacter sp. NKC5-3.</title>
        <authorList>
            <person name="Oh Y.J."/>
        </authorList>
    </citation>
    <scope>NUCLEOTIDE SEQUENCE [LARGE SCALE GENOMIC DNA]</scope>
    <source>
        <strain evidence="3 4">NKC5-3</strain>
    </source>
</reference>
<feature type="transmembrane region" description="Helical" evidence="2">
    <location>
        <begin position="20"/>
        <end position="36"/>
    </location>
</feature>
<dbReference type="AlphaFoldDB" id="A0A7T7CCK9"/>
<feature type="region of interest" description="Disordered" evidence="1">
    <location>
        <begin position="57"/>
        <end position="79"/>
    </location>
</feature>
<evidence type="ECO:0000256" key="2">
    <source>
        <dbReference type="SAM" id="Phobius"/>
    </source>
</evidence>
<proteinExistence type="predicted"/>
<protein>
    <recommendedName>
        <fullName evidence="5">SGNH/GDSL hydrolase family protein</fullName>
    </recommendedName>
</protein>
<keyword evidence="2" id="KW-0472">Membrane</keyword>
<sequence>MNVAKSGRMKERTMNLLKRTAPYLIVVVTVTVLYSLQHEETLSVGEAQYIEQFSTIQQGETASEEEGDPSAGDEEELQDGTNEMLQQHEPGDDIHLAVFTSNSEEEEDIQWGEYFPEEAQDEYEFHVQTFNIDDFQSSNSAEFVEFEEWTVINDQAPDLVIYEPLAHRDETTLEESMAMTSQILNGFEGYPVLKIPSYENAPDPSLFVQEWTNFAEESDVQYVGPDQQAISDSALTQGEGSEESES</sequence>
<keyword evidence="2" id="KW-0812">Transmembrane</keyword>
<evidence type="ECO:0000313" key="3">
    <source>
        <dbReference type="EMBL" id="QQK77058.1"/>
    </source>
</evidence>
<feature type="compositionally biased region" description="Polar residues" evidence="1">
    <location>
        <begin position="228"/>
        <end position="239"/>
    </location>
</feature>
<accession>A0A7T7CCK9</accession>
<dbReference type="EMBL" id="CP054705">
    <property type="protein sequence ID" value="QQK77058.1"/>
    <property type="molecule type" value="Genomic_DNA"/>
</dbReference>